<keyword evidence="1" id="KW-0732">Signal</keyword>
<sequence>MTMHLPWPLLLALLAQLSIRAKPYSTVAQDM</sequence>
<accession>A0A8T1QTP1</accession>
<evidence type="ECO:0000313" key="3">
    <source>
        <dbReference type="Proteomes" id="UP000811609"/>
    </source>
</evidence>
<evidence type="ECO:0000313" key="2">
    <source>
        <dbReference type="EMBL" id="KAG6657795.1"/>
    </source>
</evidence>
<gene>
    <name evidence="2" type="ORF">CIPAW_04G115700</name>
</gene>
<evidence type="ECO:0000256" key="1">
    <source>
        <dbReference type="SAM" id="SignalP"/>
    </source>
</evidence>
<dbReference type="EMBL" id="CM031812">
    <property type="protein sequence ID" value="KAG6657795.1"/>
    <property type="molecule type" value="Genomic_DNA"/>
</dbReference>
<organism evidence="2 3">
    <name type="scientific">Carya illinoinensis</name>
    <name type="common">Pecan</name>
    <dbReference type="NCBI Taxonomy" id="32201"/>
    <lineage>
        <taxon>Eukaryota</taxon>
        <taxon>Viridiplantae</taxon>
        <taxon>Streptophyta</taxon>
        <taxon>Embryophyta</taxon>
        <taxon>Tracheophyta</taxon>
        <taxon>Spermatophyta</taxon>
        <taxon>Magnoliopsida</taxon>
        <taxon>eudicotyledons</taxon>
        <taxon>Gunneridae</taxon>
        <taxon>Pentapetalae</taxon>
        <taxon>rosids</taxon>
        <taxon>fabids</taxon>
        <taxon>Fagales</taxon>
        <taxon>Juglandaceae</taxon>
        <taxon>Carya</taxon>
    </lineage>
</organism>
<comment type="caution">
    <text evidence="2">The sequence shown here is derived from an EMBL/GenBank/DDBJ whole genome shotgun (WGS) entry which is preliminary data.</text>
</comment>
<feature type="chain" id="PRO_5035855629" evidence="1">
    <location>
        <begin position="22"/>
        <end position="31"/>
    </location>
</feature>
<keyword evidence="3" id="KW-1185">Reference proteome</keyword>
<name>A0A8T1QTP1_CARIL</name>
<dbReference type="AlphaFoldDB" id="A0A8T1QTP1"/>
<proteinExistence type="predicted"/>
<reference evidence="2" key="1">
    <citation type="submission" date="2020-12" db="EMBL/GenBank/DDBJ databases">
        <title>WGS assembly of Carya illinoinensis cv. Pawnee.</title>
        <authorList>
            <person name="Platts A."/>
            <person name="Shu S."/>
            <person name="Wright S."/>
            <person name="Barry K."/>
            <person name="Edger P."/>
            <person name="Pires J.C."/>
            <person name="Schmutz J."/>
        </authorList>
    </citation>
    <scope>NUCLEOTIDE SEQUENCE</scope>
    <source>
        <tissue evidence="2">Leaf</tissue>
    </source>
</reference>
<dbReference type="Proteomes" id="UP000811609">
    <property type="component" value="Chromosome 4"/>
</dbReference>
<feature type="signal peptide" evidence="1">
    <location>
        <begin position="1"/>
        <end position="21"/>
    </location>
</feature>
<protein>
    <submittedName>
        <fullName evidence="2">Uncharacterized protein</fullName>
    </submittedName>
</protein>